<dbReference type="RefSeq" id="WP_013173619.1">
    <property type="nucleotide sequence ID" value="NC_014219.1"/>
</dbReference>
<dbReference type="SUPFAM" id="SSF46785">
    <property type="entry name" value="Winged helix' DNA-binding domain"/>
    <property type="match status" value="1"/>
</dbReference>
<protein>
    <recommendedName>
        <fullName evidence="4">Transcriptional regulator, ArsR family</fullName>
    </recommendedName>
</protein>
<dbReference type="InterPro" id="IPR036388">
    <property type="entry name" value="WH-like_DNA-bd_sf"/>
</dbReference>
<evidence type="ECO:0000256" key="1">
    <source>
        <dbReference type="ARBA" id="ARBA00023125"/>
    </source>
</evidence>
<evidence type="ECO:0000313" key="3">
    <source>
        <dbReference type="Proteomes" id="UP000000271"/>
    </source>
</evidence>
<dbReference type="AlphaFoldDB" id="D6XYD4"/>
<reference evidence="2" key="1">
    <citation type="submission" date="2009-10" db="EMBL/GenBank/DDBJ databases">
        <title>Complete sequence of Bacillus selenitireducens MLS10.</title>
        <authorList>
            <consortium name="US DOE Joint Genome Institute"/>
            <person name="Lucas S."/>
            <person name="Copeland A."/>
            <person name="Lapidus A."/>
            <person name="Glavina del Rio T."/>
            <person name="Dalin E."/>
            <person name="Tice H."/>
            <person name="Bruce D."/>
            <person name="Goodwin L."/>
            <person name="Pitluck S."/>
            <person name="Sims D."/>
            <person name="Brettin T."/>
            <person name="Detter J.C."/>
            <person name="Han C."/>
            <person name="Larimer F."/>
            <person name="Land M."/>
            <person name="Hauser L."/>
            <person name="Kyrpides N."/>
            <person name="Ovchinnikova G."/>
            <person name="Stolz J."/>
        </authorList>
    </citation>
    <scope>NUCLEOTIDE SEQUENCE [LARGE SCALE GENOMIC DNA]</scope>
    <source>
        <strain evidence="2">MLS10</strain>
    </source>
</reference>
<dbReference type="CDD" id="cd00090">
    <property type="entry name" value="HTH_ARSR"/>
    <property type="match status" value="1"/>
</dbReference>
<dbReference type="OrthoDB" id="2651007at2"/>
<dbReference type="Pfam" id="PF12840">
    <property type="entry name" value="HTH_20"/>
    <property type="match status" value="1"/>
</dbReference>
<keyword evidence="1" id="KW-0238">DNA-binding</keyword>
<evidence type="ECO:0008006" key="4">
    <source>
        <dbReference type="Google" id="ProtNLM"/>
    </source>
</evidence>
<dbReference type="STRING" id="439292.Bsel_2705"/>
<dbReference type="Gene3D" id="1.10.10.10">
    <property type="entry name" value="Winged helix-like DNA-binding domain superfamily/Winged helix DNA-binding domain"/>
    <property type="match status" value="1"/>
</dbReference>
<dbReference type="InterPro" id="IPR011991">
    <property type="entry name" value="ArsR-like_HTH"/>
</dbReference>
<dbReference type="GO" id="GO:0003677">
    <property type="term" value="F:DNA binding"/>
    <property type="evidence" value="ECO:0007669"/>
    <property type="project" value="UniProtKB-KW"/>
</dbReference>
<evidence type="ECO:0000313" key="2">
    <source>
        <dbReference type="EMBL" id="ADI00203.1"/>
    </source>
</evidence>
<gene>
    <name evidence="2" type="ordered locus">Bsel_2705</name>
</gene>
<dbReference type="EMBL" id="CP001791">
    <property type="protein sequence ID" value="ADI00203.1"/>
    <property type="molecule type" value="Genomic_DNA"/>
</dbReference>
<dbReference type="HOGENOM" id="CLU_114835_1_0_9"/>
<name>D6XYD4_BACIE</name>
<sequence length="160" mass="18649">MPEENKPDSSVMTINWAQQKAISSPFRSRLIGMLYENPMTPKQAADALDKNPGTTYYHIQQLVKHGILEIDREETNKGIVEKYYRAKAISFHNPEYKKSEEEVEKLSANLYLSEAMLKELNEEVHELLIRYGKRSYEEANRQDQQAYAVTFTVNRSEEED</sequence>
<dbReference type="Proteomes" id="UP000000271">
    <property type="component" value="Chromosome"/>
</dbReference>
<proteinExistence type="predicted"/>
<organism evidence="2 3">
    <name type="scientific">Bacillus selenitireducens (strain ATCC 700615 / DSM 15326 / MLS10)</name>
    <dbReference type="NCBI Taxonomy" id="439292"/>
    <lineage>
        <taxon>Bacteria</taxon>
        <taxon>Bacillati</taxon>
        <taxon>Bacillota</taxon>
        <taxon>Bacilli</taxon>
        <taxon>Bacillales</taxon>
        <taxon>Bacillaceae</taxon>
        <taxon>Salisediminibacterium</taxon>
    </lineage>
</organism>
<dbReference type="KEGG" id="bse:Bsel_2705"/>
<accession>D6XYD4</accession>
<dbReference type="eggNOG" id="COG0640">
    <property type="taxonomic scope" value="Bacteria"/>
</dbReference>
<keyword evidence="3" id="KW-1185">Reference proteome</keyword>
<dbReference type="InterPro" id="IPR036390">
    <property type="entry name" value="WH_DNA-bd_sf"/>
</dbReference>